<evidence type="ECO:0000256" key="1">
    <source>
        <dbReference type="SAM" id="MobiDB-lite"/>
    </source>
</evidence>
<keyword evidence="5" id="KW-1185">Reference proteome</keyword>
<feature type="compositionally biased region" description="Gly residues" evidence="1">
    <location>
        <begin position="526"/>
        <end position="540"/>
    </location>
</feature>
<dbReference type="Gene3D" id="2.60.40.1120">
    <property type="entry name" value="Carboxypeptidase-like, regulatory domain"/>
    <property type="match status" value="1"/>
</dbReference>
<dbReference type="SUPFAM" id="SSF49464">
    <property type="entry name" value="Carboxypeptidase regulatory domain-like"/>
    <property type="match status" value="1"/>
</dbReference>
<feature type="chain" id="PRO_5046020575" description="Carboxypeptidase regulatory-like domain-containing protein" evidence="3">
    <location>
        <begin position="17"/>
        <end position="586"/>
    </location>
</feature>
<keyword evidence="2" id="KW-0812">Transmembrane</keyword>
<feature type="compositionally biased region" description="Gly residues" evidence="1">
    <location>
        <begin position="481"/>
        <end position="493"/>
    </location>
</feature>
<dbReference type="CDD" id="cd12087">
    <property type="entry name" value="TM_EGFR-like"/>
    <property type="match status" value="1"/>
</dbReference>
<feature type="compositionally biased region" description="Low complexity" evidence="1">
    <location>
        <begin position="414"/>
        <end position="426"/>
    </location>
</feature>
<dbReference type="EMBL" id="BAAALT010000014">
    <property type="protein sequence ID" value="GAA1787889.1"/>
    <property type="molecule type" value="Genomic_DNA"/>
</dbReference>
<dbReference type="Proteomes" id="UP001500218">
    <property type="component" value="Unassembled WGS sequence"/>
</dbReference>
<feature type="compositionally biased region" description="Pro residues" evidence="1">
    <location>
        <begin position="316"/>
        <end position="330"/>
    </location>
</feature>
<feature type="signal peptide" evidence="3">
    <location>
        <begin position="1"/>
        <end position="16"/>
    </location>
</feature>
<evidence type="ECO:0000313" key="4">
    <source>
        <dbReference type="EMBL" id="GAA1787889.1"/>
    </source>
</evidence>
<keyword evidence="2" id="KW-1133">Transmembrane helix</keyword>
<evidence type="ECO:0008006" key="6">
    <source>
        <dbReference type="Google" id="ProtNLM"/>
    </source>
</evidence>
<feature type="region of interest" description="Disordered" evidence="1">
    <location>
        <begin position="297"/>
        <end position="586"/>
    </location>
</feature>
<dbReference type="InterPro" id="IPR013783">
    <property type="entry name" value="Ig-like_fold"/>
</dbReference>
<proteinExistence type="predicted"/>
<feature type="region of interest" description="Disordered" evidence="1">
    <location>
        <begin position="222"/>
        <end position="260"/>
    </location>
</feature>
<evidence type="ECO:0000256" key="3">
    <source>
        <dbReference type="SAM" id="SignalP"/>
    </source>
</evidence>
<dbReference type="RefSeq" id="WP_344126219.1">
    <property type="nucleotide sequence ID" value="NZ_BAAALT010000014.1"/>
</dbReference>
<sequence length="586" mass="59411">MAAAAALLGSASPALADPMEPAINIVNFSNASLRSGETATLTYTVTNNNNAPTDSQSVTIKVKTPDGATCSGKCSFTQAIANGSTSGNFVATIKAGNLSPGQTKSGQIEITASVAGESTSQTVDLTITGPDQVPSVPKVSGTITNKTTGEPVSGAKVYLQDSAQTTWETATDSKGRFSFTSTTDKPILPGILSLLAEKSGWEQGTKGPTGVAGQAVTVQMTMEGPPSTATPSIAATDNPLPSDEASAEPGAGDISNASAPGNDEGGGLSWVLIAIGGVLVLLGIGAIVLLFMRRKGDDAEEEHDGTAIKPRGGRPGGPPPRVGNPRPGPGGPRRANAAEPTSVMRRPEPVGARNDATMITRSPLADMPRSPMGAPGPGLADAPTMMHGRVPTDQNDPYASPVRPAQGGQGGYGAQAPGGYPQSQQGYGQGGPQQPGYGAPAGGYGRPGYGDQSGGAPTGEYSPAGGYSGGGYGSPAARPSSGGGYDQGGGYGGYQAPQQPTTPEPSYGDDSAYSRYPGGQDSYAGGQQGYRGGDAYGQQGGYDYPTQQPPAQQQPNDYGYDQYGGNQPRHGSRPPQGDRRLDWLED</sequence>
<feature type="compositionally biased region" description="Gly residues" evidence="1">
    <location>
        <begin position="427"/>
        <end position="457"/>
    </location>
</feature>
<feature type="transmembrane region" description="Helical" evidence="2">
    <location>
        <begin position="268"/>
        <end position="291"/>
    </location>
</feature>
<feature type="compositionally biased region" description="Low complexity" evidence="1">
    <location>
        <begin position="541"/>
        <end position="555"/>
    </location>
</feature>
<feature type="compositionally biased region" description="Basic and acidic residues" evidence="1">
    <location>
        <begin position="576"/>
        <end position="586"/>
    </location>
</feature>
<keyword evidence="2" id="KW-0472">Membrane</keyword>
<organism evidence="4 5">
    <name type="scientific">Luedemannella flava</name>
    <dbReference type="NCBI Taxonomy" id="349316"/>
    <lineage>
        <taxon>Bacteria</taxon>
        <taxon>Bacillati</taxon>
        <taxon>Actinomycetota</taxon>
        <taxon>Actinomycetes</taxon>
        <taxon>Micromonosporales</taxon>
        <taxon>Micromonosporaceae</taxon>
        <taxon>Luedemannella</taxon>
    </lineage>
</organism>
<comment type="caution">
    <text evidence="4">The sequence shown here is derived from an EMBL/GenBank/DDBJ whole genome shotgun (WGS) entry which is preliminary data.</text>
</comment>
<evidence type="ECO:0000313" key="5">
    <source>
        <dbReference type="Proteomes" id="UP001500218"/>
    </source>
</evidence>
<evidence type="ECO:0000256" key="2">
    <source>
        <dbReference type="SAM" id="Phobius"/>
    </source>
</evidence>
<dbReference type="Gene3D" id="2.60.40.10">
    <property type="entry name" value="Immunoglobulins"/>
    <property type="match status" value="1"/>
</dbReference>
<keyword evidence="3" id="KW-0732">Signal</keyword>
<reference evidence="4 5" key="1">
    <citation type="journal article" date="2019" name="Int. J. Syst. Evol. Microbiol.">
        <title>The Global Catalogue of Microorganisms (GCM) 10K type strain sequencing project: providing services to taxonomists for standard genome sequencing and annotation.</title>
        <authorList>
            <consortium name="The Broad Institute Genomics Platform"/>
            <consortium name="The Broad Institute Genome Sequencing Center for Infectious Disease"/>
            <person name="Wu L."/>
            <person name="Ma J."/>
        </authorList>
    </citation>
    <scope>NUCLEOTIDE SEQUENCE [LARGE SCALE GENOMIC DNA]</scope>
    <source>
        <strain evidence="4 5">JCM 13250</strain>
    </source>
</reference>
<dbReference type="Pfam" id="PF13620">
    <property type="entry name" value="CarboxypepD_reg"/>
    <property type="match status" value="1"/>
</dbReference>
<gene>
    <name evidence="4" type="ORF">GCM10009682_07430</name>
</gene>
<name>A0ABN2LHM7_9ACTN</name>
<protein>
    <recommendedName>
        <fullName evidence="6">Carboxypeptidase regulatory-like domain-containing protein</fullName>
    </recommendedName>
</protein>
<dbReference type="InterPro" id="IPR008969">
    <property type="entry name" value="CarboxyPept-like_regulatory"/>
</dbReference>
<accession>A0ABN2LHM7</accession>